<comment type="catalytic activity">
    <reaction evidence="8">
        <text>kanamycin B + acetyl-CoA = N(6')-acetylkanamycin B + CoA + H(+)</text>
        <dbReference type="Rhea" id="RHEA:16449"/>
        <dbReference type="ChEBI" id="CHEBI:15378"/>
        <dbReference type="ChEBI" id="CHEBI:57287"/>
        <dbReference type="ChEBI" id="CHEBI:57288"/>
        <dbReference type="ChEBI" id="CHEBI:58390"/>
        <dbReference type="ChEBI" id="CHEBI:58549"/>
        <dbReference type="EC" id="2.3.1.82"/>
    </reaction>
</comment>
<dbReference type="InterPro" id="IPR000182">
    <property type="entry name" value="GNAT_dom"/>
</dbReference>
<evidence type="ECO:0000256" key="1">
    <source>
        <dbReference type="ARBA" id="ARBA00011738"/>
    </source>
</evidence>
<evidence type="ECO:0000256" key="7">
    <source>
        <dbReference type="ARBA" id="ARBA00029660"/>
    </source>
</evidence>
<dbReference type="KEGG" id="amt:Amet_2244"/>
<keyword evidence="4 10" id="KW-0808">Transferase</keyword>
<dbReference type="OrthoDB" id="118633at2"/>
<evidence type="ECO:0000256" key="5">
    <source>
        <dbReference type="ARBA" id="ARBA00023251"/>
    </source>
</evidence>
<reference evidence="11" key="1">
    <citation type="journal article" date="2016" name="Genome Announc.">
        <title>Complete genome sequence of Alkaliphilus metalliredigens strain QYMF, an alkaliphilic and metal-reducing bacterium isolated from borax-contaminated leachate ponds.</title>
        <authorList>
            <person name="Hwang C."/>
            <person name="Copeland A."/>
            <person name="Lucas S."/>
            <person name="Lapidus A."/>
            <person name="Barry K."/>
            <person name="Detter J.C."/>
            <person name="Glavina Del Rio T."/>
            <person name="Hammon N."/>
            <person name="Israni S."/>
            <person name="Dalin E."/>
            <person name="Tice H."/>
            <person name="Pitluck S."/>
            <person name="Chertkov O."/>
            <person name="Brettin T."/>
            <person name="Bruce D."/>
            <person name="Han C."/>
            <person name="Schmutz J."/>
            <person name="Larimer F."/>
            <person name="Land M.L."/>
            <person name="Hauser L."/>
            <person name="Kyrpides N."/>
            <person name="Mikhailova N."/>
            <person name="Ye Q."/>
            <person name="Zhou J."/>
            <person name="Richardson P."/>
            <person name="Fields M.W."/>
        </authorList>
    </citation>
    <scope>NUCLEOTIDE SEQUENCE [LARGE SCALE GENOMIC DNA]</scope>
    <source>
        <strain evidence="11">QYMF</strain>
    </source>
</reference>
<dbReference type="SUPFAM" id="SSF55729">
    <property type="entry name" value="Acyl-CoA N-acyltransferases (Nat)"/>
    <property type="match status" value="1"/>
</dbReference>
<evidence type="ECO:0000256" key="2">
    <source>
        <dbReference type="ARBA" id="ARBA00012888"/>
    </source>
</evidence>
<dbReference type="PANTHER" id="PTHR43072">
    <property type="entry name" value="N-ACETYLTRANSFERASE"/>
    <property type="match status" value="1"/>
</dbReference>
<dbReference type="InterPro" id="IPR016181">
    <property type="entry name" value="Acyl_CoA_acyltransferase"/>
</dbReference>
<dbReference type="NCBIfam" id="NF043067">
    <property type="entry name" value="AAC_6p_group_E"/>
    <property type="match status" value="1"/>
</dbReference>
<feature type="domain" description="N-acetyltransferase" evidence="9">
    <location>
        <begin position="2"/>
        <end position="147"/>
    </location>
</feature>
<dbReference type="eggNOG" id="COG0456">
    <property type="taxonomic scope" value="Bacteria"/>
</dbReference>
<name>A6TQD4_ALKMQ</name>
<evidence type="ECO:0000256" key="4">
    <source>
        <dbReference type="ARBA" id="ARBA00022679"/>
    </source>
</evidence>
<dbReference type="Proteomes" id="UP000001572">
    <property type="component" value="Chromosome"/>
</dbReference>
<dbReference type="STRING" id="293826.Amet_2244"/>
<dbReference type="EMBL" id="CP000724">
    <property type="protein sequence ID" value="ABR48402.1"/>
    <property type="molecule type" value="Genomic_DNA"/>
</dbReference>
<dbReference type="Pfam" id="PF00583">
    <property type="entry name" value="Acetyltransf_1"/>
    <property type="match status" value="1"/>
</dbReference>
<protein>
    <recommendedName>
        <fullName evidence="3">Aminoglycoside N(6')-acetyltransferase type 1</fullName>
        <ecNumber evidence="2">2.3.1.82</ecNumber>
    </recommendedName>
    <alternativeName>
        <fullName evidence="7">Aminoglycoside resistance protein</fullName>
    </alternativeName>
</protein>
<proteinExistence type="predicted"/>
<dbReference type="PIRSF" id="PIRSF000452">
    <property type="entry name" value="6-N-acetyltransf"/>
    <property type="match status" value="1"/>
</dbReference>
<keyword evidence="6" id="KW-0012">Acyltransferase</keyword>
<evidence type="ECO:0000313" key="11">
    <source>
        <dbReference type="Proteomes" id="UP000001572"/>
    </source>
</evidence>
<dbReference type="Gene3D" id="3.40.630.30">
    <property type="match status" value="1"/>
</dbReference>
<dbReference type="HOGENOM" id="CLU_127011_0_0_9"/>
<gene>
    <name evidence="10" type="ordered locus">Amet_2244</name>
</gene>
<keyword evidence="5" id="KW-0046">Antibiotic resistance</keyword>
<evidence type="ECO:0000256" key="3">
    <source>
        <dbReference type="ARBA" id="ARBA00017677"/>
    </source>
</evidence>
<organism evidence="10 11">
    <name type="scientific">Alkaliphilus metalliredigens (strain QYMF)</name>
    <dbReference type="NCBI Taxonomy" id="293826"/>
    <lineage>
        <taxon>Bacteria</taxon>
        <taxon>Bacillati</taxon>
        <taxon>Bacillota</taxon>
        <taxon>Clostridia</taxon>
        <taxon>Peptostreptococcales</taxon>
        <taxon>Natronincolaceae</taxon>
        <taxon>Alkaliphilus</taxon>
    </lineage>
</organism>
<keyword evidence="11" id="KW-1185">Reference proteome</keyword>
<sequence>MKKIVEASEKTIDSLTKLAIDLWPDNEYEDLKNEYFSLLKSENHKVFLCIVDDLPIAFIQLSIRSDYVEGSESNPVGYVEGIFVNPNLRRQGISKELMIKGEEWVKEKGCKQIGSDIEYDNDTSYHFHMNIGFKEANRIICFIKDIE</sequence>
<dbReference type="PROSITE" id="PS51186">
    <property type="entry name" value="GNAT"/>
    <property type="match status" value="1"/>
</dbReference>
<evidence type="ECO:0000259" key="9">
    <source>
        <dbReference type="PROSITE" id="PS51186"/>
    </source>
</evidence>
<comment type="subunit">
    <text evidence="1">Homodimer.</text>
</comment>
<dbReference type="RefSeq" id="WP_012063378.1">
    <property type="nucleotide sequence ID" value="NC_009633.1"/>
</dbReference>
<evidence type="ECO:0000256" key="8">
    <source>
        <dbReference type="ARBA" id="ARBA00048923"/>
    </source>
</evidence>
<dbReference type="AlphaFoldDB" id="A6TQD4"/>
<dbReference type="InterPro" id="IPR024170">
    <property type="entry name" value="Aminoglycoside_N6-AcTrfrase"/>
</dbReference>
<dbReference type="GO" id="GO:0046677">
    <property type="term" value="P:response to antibiotic"/>
    <property type="evidence" value="ECO:0007669"/>
    <property type="project" value="UniProtKB-KW"/>
</dbReference>
<dbReference type="CDD" id="cd04301">
    <property type="entry name" value="NAT_SF"/>
    <property type="match status" value="1"/>
</dbReference>
<evidence type="ECO:0000313" key="10">
    <source>
        <dbReference type="EMBL" id="ABR48402.1"/>
    </source>
</evidence>
<dbReference type="EC" id="2.3.1.82" evidence="2"/>
<accession>A6TQD4</accession>
<evidence type="ECO:0000256" key="6">
    <source>
        <dbReference type="ARBA" id="ARBA00023315"/>
    </source>
</evidence>
<dbReference type="GO" id="GO:0047663">
    <property type="term" value="F:aminoglycoside 6'-N-acetyltransferase activity"/>
    <property type="evidence" value="ECO:0007669"/>
    <property type="project" value="UniProtKB-EC"/>
</dbReference>